<dbReference type="PANTHER" id="PTHR33337:SF40">
    <property type="entry name" value="CENP-V_GFA DOMAIN-CONTAINING PROTEIN-RELATED"/>
    <property type="match status" value="1"/>
</dbReference>
<evidence type="ECO:0000313" key="6">
    <source>
        <dbReference type="EMBL" id="SHJ15062.1"/>
    </source>
</evidence>
<dbReference type="AlphaFoldDB" id="A0A1M6GYQ8"/>
<keyword evidence="4" id="KW-0456">Lyase</keyword>
<gene>
    <name evidence="6" type="ORF">SAMN02745194_01858</name>
</gene>
<dbReference type="PANTHER" id="PTHR33337">
    <property type="entry name" value="GFA DOMAIN-CONTAINING PROTEIN"/>
    <property type="match status" value="1"/>
</dbReference>
<dbReference type="Pfam" id="PF04828">
    <property type="entry name" value="GFA"/>
    <property type="match status" value="1"/>
</dbReference>
<evidence type="ECO:0000256" key="1">
    <source>
        <dbReference type="ARBA" id="ARBA00005495"/>
    </source>
</evidence>
<comment type="similarity">
    <text evidence="1">Belongs to the Gfa family.</text>
</comment>
<evidence type="ECO:0000313" key="7">
    <source>
        <dbReference type="Proteomes" id="UP000184387"/>
    </source>
</evidence>
<protein>
    <submittedName>
        <fullName evidence="6">Uncharacterized conserved protein</fullName>
    </submittedName>
</protein>
<evidence type="ECO:0000256" key="3">
    <source>
        <dbReference type="ARBA" id="ARBA00022833"/>
    </source>
</evidence>
<dbReference type="PROSITE" id="PS51891">
    <property type="entry name" value="CENP_V_GFA"/>
    <property type="match status" value="1"/>
</dbReference>
<name>A0A1M6GYQ8_9PROT</name>
<evidence type="ECO:0000259" key="5">
    <source>
        <dbReference type="PROSITE" id="PS51891"/>
    </source>
</evidence>
<sequence length="131" mass="14383">MLTGRCHCGAIHYEMPDEVLHHALCHCSDCRRHAGAPMVGWAMVPAGALKVRGEPVVYASSEHGRRHFCGRCGTGLFYVNEATLPGMIDIQTGTLDDPEALPPGAQIQVAERLGWMRRLDSLPEFERYPAG</sequence>
<feature type="domain" description="CENP-V/GFA" evidence="5">
    <location>
        <begin position="2"/>
        <end position="126"/>
    </location>
</feature>
<dbReference type="RefSeq" id="WP_073133890.1">
    <property type="nucleotide sequence ID" value="NZ_FQZF01000009.1"/>
</dbReference>
<evidence type="ECO:0000256" key="2">
    <source>
        <dbReference type="ARBA" id="ARBA00022723"/>
    </source>
</evidence>
<dbReference type="GO" id="GO:0016846">
    <property type="term" value="F:carbon-sulfur lyase activity"/>
    <property type="evidence" value="ECO:0007669"/>
    <property type="project" value="InterPro"/>
</dbReference>
<accession>A0A1M6GYQ8</accession>
<dbReference type="Proteomes" id="UP000184387">
    <property type="component" value="Unassembled WGS sequence"/>
</dbReference>
<keyword evidence="3" id="KW-0862">Zinc</keyword>
<keyword evidence="2" id="KW-0479">Metal-binding</keyword>
<proteinExistence type="inferred from homology"/>
<dbReference type="Gene3D" id="3.90.1590.10">
    <property type="entry name" value="glutathione-dependent formaldehyde- activating enzyme (gfa)"/>
    <property type="match status" value="1"/>
</dbReference>
<evidence type="ECO:0000256" key="4">
    <source>
        <dbReference type="ARBA" id="ARBA00023239"/>
    </source>
</evidence>
<dbReference type="STRING" id="198092.SAMN02745194_01858"/>
<reference evidence="6 7" key="1">
    <citation type="submission" date="2016-11" db="EMBL/GenBank/DDBJ databases">
        <authorList>
            <person name="Jaros S."/>
            <person name="Januszkiewicz K."/>
            <person name="Wedrychowicz H."/>
        </authorList>
    </citation>
    <scope>NUCLEOTIDE SEQUENCE [LARGE SCALE GENOMIC DNA]</scope>
    <source>
        <strain evidence="6 7">DSM 14916</strain>
    </source>
</reference>
<dbReference type="EMBL" id="FQZF01000009">
    <property type="protein sequence ID" value="SHJ15062.1"/>
    <property type="molecule type" value="Genomic_DNA"/>
</dbReference>
<dbReference type="InterPro" id="IPR011057">
    <property type="entry name" value="Mss4-like_sf"/>
</dbReference>
<keyword evidence="7" id="KW-1185">Reference proteome</keyword>
<dbReference type="SUPFAM" id="SSF51316">
    <property type="entry name" value="Mss4-like"/>
    <property type="match status" value="1"/>
</dbReference>
<dbReference type="OrthoDB" id="9807246at2"/>
<dbReference type="InterPro" id="IPR006913">
    <property type="entry name" value="CENP-V/GFA"/>
</dbReference>
<dbReference type="GO" id="GO:0046872">
    <property type="term" value="F:metal ion binding"/>
    <property type="evidence" value="ECO:0007669"/>
    <property type="project" value="UniProtKB-KW"/>
</dbReference>
<organism evidence="6 7">
    <name type="scientific">Muricoccus roseus</name>
    <dbReference type="NCBI Taxonomy" id="198092"/>
    <lineage>
        <taxon>Bacteria</taxon>
        <taxon>Pseudomonadati</taxon>
        <taxon>Pseudomonadota</taxon>
        <taxon>Alphaproteobacteria</taxon>
        <taxon>Acetobacterales</taxon>
        <taxon>Roseomonadaceae</taxon>
        <taxon>Muricoccus</taxon>
    </lineage>
</organism>